<dbReference type="PANTHER" id="PTHR40047:SF1">
    <property type="entry name" value="UPF0703 PROTEIN YCGQ"/>
    <property type="match status" value="1"/>
</dbReference>
<dbReference type="InterPro" id="IPR048447">
    <property type="entry name" value="DUF1980_C"/>
</dbReference>
<keyword evidence="5" id="KW-1185">Reference proteome</keyword>
<dbReference type="EMBL" id="CP031165">
    <property type="protein sequence ID" value="AXV06995.1"/>
    <property type="molecule type" value="Genomic_DNA"/>
</dbReference>
<reference evidence="4 5" key="1">
    <citation type="submission" date="2018-09" db="EMBL/GenBank/DDBJ databases">
        <title>Complete genome sequence of Euzebya sp. DY32-46 isolated from seawater of Pacific Ocean.</title>
        <authorList>
            <person name="Xu L."/>
            <person name="Wu Y.-H."/>
            <person name="Xu X.-W."/>
        </authorList>
    </citation>
    <scope>NUCLEOTIDE SEQUENCE [LARGE SCALE GENOMIC DNA]</scope>
    <source>
        <strain evidence="4 5">DY32-46</strain>
    </source>
</reference>
<protein>
    <recommendedName>
        <fullName evidence="6">TIGR03943 family protein</fullName>
    </recommendedName>
</protein>
<dbReference type="Pfam" id="PF21537">
    <property type="entry name" value="DUF1980_C"/>
    <property type="match status" value="1"/>
</dbReference>
<sequence>MDERAQGALLLAVAGVAVRLGLSGSALDYIKPSYVPLLVASGVVIGVLGALVLARAIRALDDPHDHDEASDHGHGHNHSSAPRIAWMLAAPLFAVLLVAPPPLGAFAANRQSGVVQQRSAVWPPLPEAVDGVVPLSLGEYAGRALYDPDLSLAGADVQLTGFVSGVLPDGFVLTRFALSCCAADGTAIDVHVRSDQPAPPVDTWVQVTGQWENRDGHVVGELTTDPPLLTAESLVRVPQPAEPYET</sequence>
<proteinExistence type="predicted"/>
<evidence type="ECO:0000313" key="4">
    <source>
        <dbReference type="EMBL" id="AXV06995.1"/>
    </source>
</evidence>
<keyword evidence="1" id="KW-1133">Transmembrane helix</keyword>
<dbReference type="InterPro" id="IPR015402">
    <property type="entry name" value="DUF1980"/>
</dbReference>
<keyword evidence="1" id="KW-0812">Transmembrane</keyword>
<feature type="domain" description="DUF1980" evidence="3">
    <location>
        <begin position="153"/>
        <end position="244"/>
    </location>
</feature>
<evidence type="ECO:0000256" key="1">
    <source>
        <dbReference type="SAM" id="Phobius"/>
    </source>
</evidence>
<feature type="transmembrane region" description="Helical" evidence="1">
    <location>
        <begin position="84"/>
        <end position="108"/>
    </location>
</feature>
<dbReference type="OrthoDB" id="359029at2"/>
<dbReference type="PANTHER" id="PTHR40047">
    <property type="entry name" value="UPF0703 PROTEIN YCGQ"/>
    <property type="match status" value="1"/>
</dbReference>
<keyword evidence="1" id="KW-0472">Membrane</keyword>
<feature type="domain" description="DUF1980" evidence="2">
    <location>
        <begin position="9"/>
        <end position="105"/>
    </location>
</feature>
<evidence type="ECO:0000259" key="2">
    <source>
        <dbReference type="Pfam" id="PF09323"/>
    </source>
</evidence>
<dbReference type="NCBIfam" id="TIGR03943">
    <property type="entry name" value="TIGR03943 family putative permease subunit"/>
    <property type="match status" value="1"/>
</dbReference>
<name>A0A346XXP8_9ACTN</name>
<feature type="transmembrane region" description="Helical" evidence="1">
    <location>
        <begin position="33"/>
        <end position="54"/>
    </location>
</feature>
<dbReference type="KEGG" id="euz:DVS28_a2313"/>
<evidence type="ECO:0000259" key="3">
    <source>
        <dbReference type="Pfam" id="PF21537"/>
    </source>
</evidence>
<gene>
    <name evidence="4" type="ORF">DVS28_a2313</name>
</gene>
<dbReference type="InterPro" id="IPR048493">
    <property type="entry name" value="DUF1980_N"/>
</dbReference>
<accession>A0A346XXP8</accession>
<evidence type="ECO:0000313" key="5">
    <source>
        <dbReference type="Proteomes" id="UP000264006"/>
    </source>
</evidence>
<dbReference type="RefSeq" id="WP_114591560.1">
    <property type="nucleotide sequence ID" value="NZ_CP031165.1"/>
</dbReference>
<evidence type="ECO:0008006" key="6">
    <source>
        <dbReference type="Google" id="ProtNLM"/>
    </source>
</evidence>
<dbReference type="InterPro" id="IPR052955">
    <property type="entry name" value="UPF0703_membrane_permease"/>
</dbReference>
<dbReference type="Pfam" id="PF09323">
    <property type="entry name" value="DUF1980"/>
    <property type="match status" value="1"/>
</dbReference>
<dbReference type="Proteomes" id="UP000264006">
    <property type="component" value="Chromosome"/>
</dbReference>
<organism evidence="4 5">
    <name type="scientific">Euzebya pacifica</name>
    <dbReference type="NCBI Taxonomy" id="1608957"/>
    <lineage>
        <taxon>Bacteria</taxon>
        <taxon>Bacillati</taxon>
        <taxon>Actinomycetota</taxon>
        <taxon>Nitriliruptoria</taxon>
        <taxon>Euzebyales</taxon>
    </lineage>
</organism>
<dbReference type="AlphaFoldDB" id="A0A346XXP8"/>